<evidence type="ECO:0000256" key="5">
    <source>
        <dbReference type="SAM" id="Coils"/>
    </source>
</evidence>
<comment type="similarity">
    <text evidence="1 4">Belongs to the SEC5 family.</text>
</comment>
<keyword evidence="3 4" id="KW-0268">Exocytosis</keyword>
<dbReference type="GO" id="GO:0000145">
    <property type="term" value="C:exocyst"/>
    <property type="evidence" value="ECO:0007669"/>
    <property type="project" value="UniProtKB-UniRule"/>
</dbReference>
<feature type="region of interest" description="Disordered" evidence="6">
    <location>
        <begin position="873"/>
        <end position="938"/>
    </location>
</feature>
<keyword evidence="2 4" id="KW-0813">Transport</keyword>
<dbReference type="OrthoDB" id="26242at2759"/>
<sequence length="938" mass="104972">MGRFKVQVDEATLLKAYRIESLEPQEWQDVDHETIDSLAGGMTSSGSSTNDAASDPLGLGAVVDVTEMSMEQKAAVLISSKSFDPKAFLSIVHPDATYEDLAMGIRNLRHSLDSRSEAIRILVEENFDRFVSVKFSADALYGEMKEGLLADSTDFASNALKSQLKLATAKADQVFLPVLENASKADKLRSTLAVFERSKFFFNLPGSLRESIEARRYDAAMRDYKKGKFLLESKPGQLLPASLATAQSSQSSSSSALSESQKRIFDKVWTAVEKVMSEMRETLLGQLKESSRSVEEQEKTIEILLELDPSEEPIWTFLDGQHKHALDSLRTTNEKFTQRLNEMRSKHNSTSVNQVAIANDLETCIISLNEERTSEQVIAKAYGWEVWQSIWDLLKAISEVVVSSLPGFWKIARAHMNGKFQRAAPPTTNRRSPNQCRTMALDIVKQYIAMVSEFFNVSDPAVRSSPKPSTPSIDPIAGTAAAFVPFGTNSLTSAYFMQKILSEIAEVVHDVSAVDISSEANQGLSNLLVSARWKFEDVLCGLWERDAHLLNRLETWELNKEVANTTTYLTRIHKFQKHNTTGAYKIATISGSGSRSQQKMVPPEFTSKITKAFLDCLYAILDGFIPLATEERSESLKIPTNTGLLDLKDTDARVLLVISNLAHLKKIVVPNMMSQLEAAFATNISSDRNTVLRVINELDKTLFGDYIKPKSDDVTGVLRTGILDPAMDWLETPRPTEVRQYVFAMLLRMVDYHSKVGAVSKALLERTMTTLVADLTGEALKCFKQIRRFGMGGMLRATLEIEFIHQTLQQYVTPATTTTFTDIYTTISDCYERRSDAAQQNLQAQLDGVKQTLSDARKATAINFVCFRRERTKSESAGKDREQRSGTPKPERERMRERTKDRSAMSEASGLSDRTRERTGTRDRDGDSVVSDRERRRP</sequence>
<protein>
    <recommendedName>
        <fullName evidence="4">Exocyst complex component SEC5</fullName>
    </recommendedName>
</protein>
<evidence type="ECO:0000256" key="4">
    <source>
        <dbReference type="RuleBase" id="RU365069"/>
    </source>
</evidence>
<dbReference type="GO" id="GO:0015031">
    <property type="term" value="P:protein transport"/>
    <property type="evidence" value="ECO:0007669"/>
    <property type="project" value="UniProtKB-KW"/>
</dbReference>
<evidence type="ECO:0000256" key="1">
    <source>
        <dbReference type="ARBA" id="ARBA00010578"/>
    </source>
</evidence>
<evidence type="ECO:0000256" key="3">
    <source>
        <dbReference type="ARBA" id="ARBA00022483"/>
    </source>
</evidence>
<dbReference type="PANTHER" id="PTHR13043">
    <property type="entry name" value="EXOCYST COMPLEX COMPONENT SEC5"/>
    <property type="match status" value="1"/>
</dbReference>
<keyword evidence="9" id="KW-1185">Reference proteome</keyword>
<dbReference type="InterPro" id="IPR029175">
    <property type="entry name" value="EXOC2/Sec5"/>
</dbReference>
<evidence type="ECO:0000259" key="7">
    <source>
        <dbReference type="Pfam" id="PF15469"/>
    </source>
</evidence>
<comment type="function">
    <text evidence="4">Component of the exocyst complex involved in the docking of exocytic vesicles with fusion sites on the plasma membrane.</text>
</comment>
<proteinExistence type="inferred from homology"/>
<feature type="compositionally biased region" description="Basic and acidic residues" evidence="6">
    <location>
        <begin position="913"/>
        <end position="938"/>
    </location>
</feature>
<feature type="coiled-coil region" evidence="5">
    <location>
        <begin position="287"/>
        <end position="346"/>
    </location>
</feature>
<keyword evidence="5" id="KW-0175">Coiled coil</keyword>
<comment type="subunit">
    <text evidence="4">Component of the exocyst complex.</text>
</comment>
<dbReference type="STRING" id="1051891.A0A0C3QVT8"/>
<reference evidence="9" key="2">
    <citation type="submission" date="2015-01" db="EMBL/GenBank/DDBJ databases">
        <title>Evolutionary Origins and Diversification of the Mycorrhizal Mutualists.</title>
        <authorList>
            <consortium name="DOE Joint Genome Institute"/>
            <consortium name="Mycorrhizal Genomics Consortium"/>
            <person name="Kohler A."/>
            <person name="Kuo A."/>
            <person name="Nagy L.G."/>
            <person name="Floudas D."/>
            <person name="Copeland A."/>
            <person name="Barry K.W."/>
            <person name="Cichocki N."/>
            <person name="Veneault-Fourrey C."/>
            <person name="LaButti K."/>
            <person name="Lindquist E.A."/>
            <person name="Lipzen A."/>
            <person name="Lundell T."/>
            <person name="Morin E."/>
            <person name="Murat C."/>
            <person name="Riley R."/>
            <person name="Ohm R."/>
            <person name="Sun H."/>
            <person name="Tunlid A."/>
            <person name="Henrissat B."/>
            <person name="Grigoriev I.V."/>
            <person name="Hibbett D.S."/>
            <person name="Martin F."/>
        </authorList>
    </citation>
    <scope>NUCLEOTIDE SEQUENCE [LARGE SCALE GENOMIC DNA]</scope>
    <source>
        <strain evidence="9">MUT 4182</strain>
    </source>
</reference>
<evidence type="ECO:0000313" key="9">
    <source>
        <dbReference type="Proteomes" id="UP000054248"/>
    </source>
</evidence>
<keyword evidence="4" id="KW-0653">Protein transport</keyword>
<evidence type="ECO:0000313" key="8">
    <source>
        <dbReference type="EMBL" id="KIO33796.1"/>
    </source>
</evidence>
<evidence type="ECO:0000256" key="2">
    <source>
        <dbReference type="ARBA" id="ARBA00022448"/>
    </source>
</evidence>
<dbReference type="InterPro" id="IPR039481">
    <property type="entry name" value="EXOC2/Sec5_N_dom"/>
</dbReference>
<organism evidence="8 9">
    <name type="scientific">Tulasnella calospora MUT 4182</name>
    <dbReference type="NCBI Taxonomy" id="1051891"/>
    <lineage>
        <taxon>Eukaryota</taxon>
        <taxon>Fungi</taxon>
        <taxon>Dikarya</taxon>
        <taxon>Basidiomycota</taxon>
        <taxon>Agaricomycotina</taxon>
        <taxon>Agaricomycetes</taxon>
        <taxon>Cantharellales</taxon>
        <taxon>Tulasnellaceae</taxon>
        <taxon>Tulasnella</taxon>
    </lineage>
</organism>
<evidence type="ECO:0000256" key="6">
    <source>
        <dbReference type="SAM" id="MobiDB-lite"/>
    </source>
</evidence>
<dbReference type="EMBL" id="KN822946">
    <property type="protein sequence ID" value="KIO33796.1"/>
    <property type="molecule type" value="Genomic_DNA"/>
</dbReference>
<dbReference type="AlphaFoldDB" id="A0A0C3QVT8"/>
<accession>A0A0C3QVT8</accession>
<dbReference type="GO" id="GO:0006887">
    <property type="term" value="P:exocytosis"/>
    <property type="evidence" value="ECO:0007669"/>
    <property type="project" value="UniProtKB-KW"/>
</dbReference>
<dbReference type="GO" id="GO:0006893">
    <property type="term" value="P:Golgi to plasma membrane transport"/>
    <property type="evidence" value="ECO:0007669"/>
    <property type="project" value="UniProtKB-UniRule"/>
</dbReference>
<feature type="compositionally biased region" description="Basic and acidic residues" evidence="6">
    <location>
        <begin position="873"/>
        <end position="904"/>
    </location>
</feature>
<gene>
    <name evidence="8" type="ORF">M407DRAFT_65190</name>
</gene>
<feature type="domain" description="Exocyst complex component EXOC2/Sec5 N-terminal" evidence="7">
    <location>
        <begin position="54"/>
        <end position="867"/>
    </location>
</feature>
<dbReference type="PANTHER" id="PTHR13043:SF1">
    <property type="entry name" value="EXOCYST COMPLEX COMPONENT 2"/>
    <property type="match status" value="1"/>
</dbReference>
<dbReference type="HOGENOM" id="CLU_324954_0_0_1"/>
<name>A0A0C3QVT8_9AGAM</name>
<dbReference type="Pfam" id="PF15469">
    <property type="entry name" value="Sec5"/>
    <property type="match status" value="1"/>
</dbReference>
<reference evidence="8 9" key="1">
    <citation type="submission" date="2014-04" db="EMBL/GenBank/DDBJ databases">
        <authorList>
            <consortium name="DOE Joint Genome Institute"/>
            <person name="Kuo A."/>
            <person name="Girlanda M."/>
            <person name="Perotto S."/>
            <person name="Kohler A."/>
            <person name="Nagy L.G."/>
            <person name="Floudas D."/>
            <person name="Copeland A."/>
            <person name="Barry K.W."/>
            <person name="Cichocki N."/>
            <person name="Veneault-Fourrey C."/>
            <person name="LaButti K."/>
            <person name="Lindquist E.A."/>
            <person name="Lipzen A."/>
            <person name="Lundell T."/>
            <person name="Morin E."/>
            <person name="Murat C."/>
            <person name="Sun H."/>
            <person name="Tunlid A."/>
            <person name="Henrissat B."/>
            <person name="Grigoriev I.V."/>
            <person name="Hibbett D.S."/>
            <person name="Martin F."/>
            <person name="Nordberg H.P."/>
            <person name="Cantor M.N."/>
            <person name="Hua S.X."/>
        </authorList>
    </citation>
    <scope>NUCLEOTIDE SEQUENCE [LARGE SCALE GENOMIC DNA]</scope>
    <source>
        <strain evidence="8 9">MUT 4182</strain>
    </source>
</reference>
<dbReference type="Proteomes" id="UP000054248">
    <property type="component" value="Unassembled WGS sequence"/>
</dbReference>